<accession>A0A4Y1ZZB2</accession>
<feature type="non-terminal residue" evidence="1">
    <location>
        <position position="1"/>
    </location>
</feature>
<name>A0A4Y1ZZB2_ARAVE</name>
<dbReference type="Proteomes" id="UP000499080">
    <property type="component" value="Unassembled WGS sequence"/>
</dbReference>
<protein>
    <submittedName>
        <fullName evidence="1">Uncharacterized protein</fullName>
    </submittedName>
</protein>
<dbReference type="AlphaFoldDB" id="A0A4Y1ZZB2"/>
<dbReference type="EMBL" id="BGPR01154709">
    <property type="protein sequence ID" value="GBL72525.1"/>
    <property type="molecule type" value="Genomic_DNA"/>
</dbReference>
<evidence type="ECO:0000313" key="2">
    <source>
        <dbReference type="Proteomes" id="UP000499080"/>
    </source>
</evidence>
<sequence>SFQNSKETKPKKALTILKEKELAHLGILKFSSSFENKTEREKHRSTRFRNRLVEKLSRPSVDIFVFVHLLDAIVNKEIKDRALFTRRNNSALEWRSPKKSTPTKRFQ</sequence>
<proteinExistence type="predicted"/>
<organism evidence="1 2">
    <name type="scientific">Araneus ventricosus</name>
    <name type="common">Orbweaver spider</name>
    <name type="synonym">Epeira ventricosa</name>
    <dbReference type="NCBI Taxonomy" id="182803"/>
    <lineage>
        <taxon>Eukaryota</taxon>
        <taxon>Metazoa</taxon>
        <taxon>Ecdysozoa</taxon>
        <taxon>Arthropoda</taxon>
        <taxon>Chelicerata</taxon>
        <taxon>Arachnida</taxon>
        <taxon>Araneae</taxon>
        <taxon>Araneomorphae</taxon>
        <taxon>Entelegynae</taxon>
        <taxon>Araneoidea</taxon>
        <taxon>Araneidae</taxon>
        <taxon>Araneus</taxon>
    </lineage>
</organism>
<reference evidence="1 2" key="1">
    <citation type="journal article" date="2019" name="Sci. Rep.">
        <title>Orb-weaving spider Araneus ventricosus genome elucidates the spidroin gene catalogue.</title>
        <authorList>
            <person name="Kono N."/>
            <person name="Nakamura H."/>
            <person name="Ohtoshi R."/>
            <person name="Moran D.A.P."/>
            <person name="Shinohara A."/>
            <person name="Yoshida Y."/>
            <person name="Fujiwara M."/>
            <person name="Mori M."/>
            <person name="Tomita M."/>
            <person name="Arakawa K."/>
        </authorList>
    </citation>
    <scope>NUCLEOTIDE SEQUENCE [LARGE SCALE GENOMIC DNA]</scope>
</reference>
<keyword evidence="2" id="KW-1185">Reference proteome</keyword>
<evidence type="ECO:0000313" key="1">
    <source>
        <dbReference type="EMBL" id="GBL72525.1"/>
    </source>
</evidence>
<gene>
    <name evidence="1" type="ORF">AVEN_231894_1</name>
</gene>
<comment type="caution">
    <text evidence="1">The sequence shown here is derived from an EMBL/GenBank/DDBJ whole genome shotgun (WGS) entry which is preliminary data.</text>
</comment>